<dbReference type="RefSeq" id="WP_285933679.1">
    <property type="nucleotide sequence ID" value="NZ_JASTZU010000058.1"/>
</dbReference>
<dbReference type="InterPro" id="IPR012577">
    <property type="entry name" value="NIPSNAP"/>
</dbReference>
<gene>
    <name evidence="2" type="ORF">QQS35_18365</name>
</gene>
<organism evidence="2 3">
    <name type="scientific">Aquibacillus rhizosphaerae</name>
    <dbReference type="NCBI Taxonomy" id="3051431"/>
    <lineage>
        <taxon>Bacteria</taxon>
        <taxon>Bacillati</taxon>
        <taxon>Bacillota</taxon>
        <taxon>Bacilli</taxon>
        <taxon>Bacillales</taxon>
        <taxon>Bacillaceae</taxon>
        <taxon>Aquibacillus</taxon>
    </lineage>
</organism>
<name>A0ABT7LCX6_9BACI</name>
<comment type="caution">
    <text evidence="2">The sequence shown here is derived from an EMBL/GenBank/DDBJ whole genome shotgun (WGS) entry which is preliminary data.</text>
</comment>
<reference evidence="2 3" key="1">
    <citation type="submission" date="2023-06" db="EMBL/GenBank/DDBJ databases">
        <title>Aquibacillus rhizosphaerae LR5S19.</title>
        <authorList>
            <person name="Sun J.-Q."/>
        </authorList>
    </citation>
    <scope>NUCLEOTIDE SEQUENCE [LARGE SCALE GENOMIC DNA]</scope>
    <source>
        <strain evidence="2 3">LR5S19</strain>
    </source>
</reference>
<sequence length="120" mass="14410">MIYRRKMYKVAPNILDEFNKHFNETLLPSQLKYGARLVGRWMTKENEGAIDIFAIWEYDSYDDYEIIENKVKSDEEHVKRVQKRFQKIGGREKLNEVFFNIDQDFIETTVPIDKTILSQK</sequence>
<protein>
    <submittedName>
        <fullName evidence="2">NIPSNAP family protein</fullName>
    </submittedName>
</protein>
<dbReference type="EMBL" id="JASTZU010000058">
    <property type="protein sequence ID" value="MDL4842406.1"/>
    <property type="molecule type" value="Genomic_DNA"/>
</dbReference>
<feature type="domain" description="NIPSNAP" evidence="1">
    <location>
        <begin position="7"/>
        <end position="86"/>
    </location>
</feature>
<evidence type="ECO:0000313" key="2">
    <source>
        <dbReference type="EMBL" id="MDL4842406.1"/>
    </source>
</evidence>
<dbReference type="Gene3D" id="3.30.70.100">
    <property type="match status" value="1"/>
</dbReference>
<evidence type="ECO:0000313" key="3">
    <source>
        <dbReference type="Proteomes" id="UP001235343"/>
    </source>
</evidence>
<evidence type="ECO:0000259" key="1">
    <source>
        <dbReference type="Pfam" id="PF07978"/>
    </source>
</evidence>
<accession>A0ABT7LCX6</accession>
<proteinExistence type="predicted"/>
<dbReference type="SUPFAM" id="SSF54909">
    <property type="entry name" value="Dimeric alpha+beta barrel"/>
    <property type="match status" value="1"/>
</dbReference>
<dbReference type="Pfam" id="PF07978">
    <property type="entry name" value="NIPSNAP"/>
    <property type="match status" value="1"/>
</dbReference>
<dbReference type="Proteomes" id="UP001235343">
    <property type="component" value="Unassembled WGS sequence"/>
</dbReference>
<dbReference type="InterPro" id="IPR011008">
    <property type="entry name" value="Dimeric_a/b-barrel"/>
</dbReference>
<keyword evidence="3" id="KW-1185">Reference proteome</keyword>